<organism evidence="2 3">
    <name type="scientific">Adineta steineri</name>
    <dbReference type="NCBI Taxonomy" id="433720"/>
    <lineage>
        <taxon>Eukaryota</taxon>
        <taxon>Metazoa</taxon>
        <taxon>Spiralia</taxon>
        <taxon>Gnathifera</taxon>
        <taxon>Rotifera</taxon>
        <taxon>Eurotatoria</taxon>
        <taxon>Bdelloidea</taxon>
        <taxon>Adinetida</taxon>
        <taxon>Adinetidae</taxon>
        <taxon>Adineta</taxon>
    </lineage>
</organism>
<dbReference type="SUPFAM" id="SSF52540">
    <property type="entry name" value="P-loop containing nucleoside triphosphate hydrolases"/>
    <property type="match status" value="1"/>
</dbReference>
<evidence type="ECO:0000313" key="2">
    <source>
        <dbReference type="EMBL" id="CAF0983761.1"/>
    </source>
</evidence>
<evidence type="ECO:0000313" key="3">
    <source>
        <dbReference type="Proteomes" id="UP000663832"/>
    </source>
</evidence>
<dbReference type="InterPro" id="IPR006073">
    <property type="entry name" value="GTP-bd"/>
</dbReference>
<dbReference type="Pfam" id="PF01926">
    <property type="entry name" value="MMR_HSR1"/>
    <property type="match status" value="1"/>
</dbReference>
<feature type="domain" description="G" evidence="1">
    <location>
        <begin position="138"/>
        <end position="266"/>
    </location>
</feature>
<sequence length="556" mass="61820">MTDVLERISNWHICPSAFRARNDAHGIVTQLIDILNRVSQNTTEDDPACQREYERIITLPGQSIGSFYVDLCERLSDEINNAELRCMFPAICNKSIEWDCNYGSGDEFLPKIGELIYAIDSDIDTLSSNSYHATLRTKIGLIGYTSSGKTSLMCRLLGLVRPEPNQFFPVRTTKSTYYPLQYDRPDPLINPYDERTSTAVTFVDIQGSDRGNNISSSGFAAGNYLDEIRKADCDIYVIVFHEDLDNDQYQWMRFIKETMNRRYVLVRSNVDHSFLRKFREKSGVCYGMSSIEERNKFSLPTIAGLRSDFEVDDHDVYLTASDYLPDSTDAVLLLQNEGTQPFDLQQVLDELGRLAPSARHLRVQTLAIRSIARVINSCFRCGYVLNVMKYKIAGGIAAVIPYGDKLPRYLARNSVQEAFGITENFLQYLKHRQISVHSTDLQTLVFQKYVNLSVTPRKGLRLNKGGAGPAVAGIAAVGGSLIDDIVRGAIPALSGGARVATGVAVIGTGIALSAGVCAWSAIKTGKHIFSYTNELCDDLIIISSALVESMPQEQSN</sequence>
<keyword evidence="3" id="KW-1185">Reference proteome</keyword>
<dbReference type="OrthoDB" id="10026452at2759"/>
<protein>
    <recommendedName>
        <fullName evidence="1">G domain-containing protein</fullName>
    </recommendedName>
</protein>
<reference evidence="2" key="1">
    <citation type="submission" date="2021-02" db="EMBL/GenBank/DDBJ databases">
        <authorList>
            <person name="Nowell W R."/>
        </authorList>
    </citation>
    <scope>NUCLEOTIDE SEQUENCE</scope>
</reference>
<dbReference type="Proteomes" id="UP000663832">
    <property type="component" value="Unassembled WGS sequence"/>
</dbReference>
<dbReference type="Gene3D" id="3.40.50.300">
    <property type="entry name" value="P-loop containing nucleotide triphosphate hydrolases"/>
    <property type="match status" value="1"/>
</dbReference>
<name>A0A814FJB1_9BILA</name>
<comment type="caution">
    <text evidence="2">The sequence shown here is derived from an EMBL/GenBank/DDBJ whole genome shotgun (WGS) entry which is preliminary data.</text>
</comment>
<dbReference type="InterPro" id="IPR027417">
    <property type="entry name" value="P-loop_NTPase"/>
</dbReference>
<gene>
    <name evidence="2" type="ORF">QVE165_LOCUS14007</name>
</gene>
<accession>A0A814FJB1</accession>
<proteinExistence type="predicted"/>
<dbReference type="GO" id="GO:0005525">
    <property type="term" value="F:GTP binding"/>
    <property type="evidence" value="ECO:0007669"/>
    <property type="project" value="InterPro"/>
</dbReference>
<evidence type="ECO:0000259" key="1">
    <source>
        <dbReference type="Pfam" id="PF01926"/>
    </source>
</evidence>
<dbReference type="AlphaFoldDB" id="A0A814FJB1"/>
<dbReference type="EMBL" id="CAJNOM010000073">
    <property type="protein sequence ID" value="CAF0983761.1"/>
    <property type="molecule type" value="Genomic_DNA"/>
</dbReference>